<dbReference type="PROSITE" id="PS50977">
    <property type="entry name" value="HTH_TETR_2"/>
    <property type="match status" value="1"/>
</dbReference>
<evidence type="ECO:0000313" key="6">
    <source>
        <dbReference type="EMBL" id="NYG58451.1"/>
    </source>
</evidence>
<evidence type="ECO:0000256" key="1">
    <source>
        <dbReference type="ARBA" id="ARBA00023015"/>
    </source>
</evidence>
<dbReference type="PANTHER" id="PTHR30055:SF234">
    <property type="entry name" value="HTH-TYPE TRANSCRIPTIONAL REGULATOR BETI"/>
    <property type="match status" value="1"/>
</dbReference>
<dbReference type="GO" id="GO:0000976">
    <property type="term" value="F:transcription cis-regulatory region binding"/>
    <property type="evidence" value="ECO:0007669"/>
    <property type="project" value="TreeGrafter"/>
</dbReference>
<evidence type="ECO:0000256" key="2">
    <source>
        <dbReference type="ARBA" id="ARBA00023125"/>
    </source>
</evidence>
<comment type="caution">
    <text evidence="6">The sequence shown here is derived from an EMBL/GenBank/DDBJ whole genome shotgun (WGS) entry which is preliminary data.</text>
</comment>
<dbReference type="SUPFAM" id="SSF46689">
    <property type="entry name" value="Homeodomain-like"/>
    <property type="match status" value="1"/>
</dbReference>
<gene>
    <name evidence="6" type="ORF">BJ980_001374</name>
</gene>
<dbReference type="AlphaFoldDB" id="A0A7Y9UQC0"/>
<keyword evidence="1" id="KW-0805">Transcription regulation</keyword>
<dbReference type="InterPro" id="IPR050109">
    <property type="entry name" value="HTH-type_TetR-like_transc_reg"/>
</dbReference>
<accession>A0A7Y9UQC0</accession>
<dbReference type="Gene3D" id="1.10.357.10">
    <property type="entry name" value="Tetracycline Repressor, domain 2"/>
    <property type="match status" value="1"/>
</dbReference>
<proteinExistence type="predicted"/>
<evidence type="ECO:0000259" key="5">
    <source>
        <dbReference type="PROSITE" id="PS50977"/>
    </source>
</evidence>
<evidence type="ECO:0000256" key="4">
    <source>
        <dbReference type="PROSITE-ProRule" id="PRU00335"/>
    </source>
</evidence>
<dbReference type="Proteomes" id="UP000540656">
    <property type="component" value="Unassembled WGS sequence"/>
</dbReference>
<keyword evidence="3" id="KW-0804">Transcription</keyword>
<dbReference type="PANTHER" id="PTHR30055">
    <property type="entry name" value="HTH-TYPE TRANSCRIPTIONAL REGULATOR RUTR"/>
    <property type="match status" value="1"/>
</dbReference>
<dbReference type="RefSeq" id="WP_179501615.1">
    <property type="nucleotide sequence ID" value="NZ_JACCAA010000001.1"/>
</dbReference>
<evidence type="ECO:0000313" key="7">
    <source>
        <dbReference type="Proteomes" id="UP000540656"/>
    </source>
</evidence>
<sequence>MSSQVSSLPARRALNTRQQGTFEKLLVAGRVELDEVGHEALTIRHVAQRAHVSPATAYTYLASKSHLFVELYWRALQESADHVAVGTTAEERLRSTLGTLIELVRESPSVAAAVTPALLGPEPEVEGPRRRIGAEFVRRFESALAGPDGDVVDPRVLDTILLAFSGALLQSGMGLVDADRLDGLLDGVIAVIMKGNQ</sequence>
<organism evidence="6 7">
    <name type="scientific">Nocardioides daedukensis</name>
    <dbReference type="NCBI Taxonomy" id="634462"/>
    <lineage>
        <taxon>Bacteria</taxon>
        <taxon>Bacillati</taxon>
        <taxon>Actinomycetota</taxon>
        <taxon>Actinomycetes</taxon>
        <taxon>Propionibacteriales</taxon>
        <taxon>Nocardioidaceae</taxon>
        <taxon>Nocardioides</taxon>
    </lineage>
</organism>
<dbReference type="Pfam" id="PF00440">
    <property type="entry name" value="TetR_N"/>
    <property type="match status" value="1"/>
</dbReference>
<feature type="DNA-binding region" description="H-T-H motif" evidence="4">
    <location>
        <begin position="42"/>
        <end position="61"/>
    </location>
</feature>
<dbReference type="GO" id="GO:0003700">
    <property type="term" value="F:DNA-binding transcription factor activity"/>
    <property type="evidence" value="ECO:0007669"/>
    <property type="project" value="TreeGrafter"/>
</dbReference>
<evidence type="ECO:0000256" key="3">
    <source>
        <dbReference type="ARBA" id="ARBA00023163"/>
    </source>
</evidence>
<dbReference type="InterPro" id="IPR009057">
    <property type="entry name" value="Homeodomain-like_sf"/>
</dbReference>
<reference evidence="6 7" key="1">
    <citation type="submission" date="2020-07" db="EMBL/GenBank/DDBJ databases">
        <title>Sequencing the genomes of 1000 actinobacteria strains.</title>
        <authorList>
            <person name="Klenk H.-P."/>
        </authorList>
    </citation>
    <scope>NUCLEOTIDE SEQUENCE [LARGE SCALE GENOMIC DNA]</scope>
    <source>
        <strain evidence="6 7">DSM 23819</strain>
    </source>
</reference>
<feature type="domain" description="HTH tetR-type" evidence="5">
    <location>
        <begin position="19"/>
        <end position="79"/>
    </location>
</feature>
<protein>
    <submittedName>
        <fullName evidence="6">AcrR family transcriptional regulator</fullName>
    </submittedName>
</protein>
<keyword evidence="2 4" id="KW-0238">DNA-binding</keyword>
<dbReference type="InterPro" id="IPR001647">
    <property type="entry name" value="HTH_TetR"/>
</dbReference>
<dbReference type="EMBL" id="JACCAA010000001">
    <property type="protein sequence ID" value="NYG58451.1"/>
    <property type="molecule type" value="Genomic_DNA"/>
</dbReference>
<keyword evidence="7" id="KW-1185">Reference proteome</keyword>
<name>A0A7Y9UQC0_9ACTN</name>